<feature type="transmembrane region" description="Helical" evidence="1">
    <location>
        <begin position="100"/>
        <end position="130"/>
    </location>
</feature>
<evidence type="ECO:0000313" key="4">
    <source>
        <dbReference type="Proteomes" id="UP001595593"/>
    </source>
</evidence>
<dbReference type="RefSeq" id="WP_379597371.1">
    <property type="nucleotide sequence ID" value="NZ_JBHRTN010000015.1"/>
</dbReference>
<evidence type="ECO:0000256" key="1">
    <source>
        <dbReference type="SAM" id="Phobius"/>
    </source>
</evidence>
<feature type="transmembrane region" description="Helical" evidence="1">
    <location>
        <begin position="59"/>
        <end position="80"/>
    </location>
</feature>
<dbReference type="Pfam" id="PF09835">
    <property type="entry name" value="DUF2062"/>
    <property type="match status" value="1"/>
</dbReference>
<dbReference type="InterPro" id="IPR018639">
    <property type="entry name" value="DUF2062"/>
</dbReference>
<evidence type="ECO:0000313" key="3">
    <source>
        <dbReference type="EMBL" id="MFC3126190.1"/>
    </source>
</evidence>
<dbReference type="Gene3D" id="3.40.50.300">
    <property type="entry name" value="P-loop containing nucleotide triphosphate hydrolases"/>
    <property type="match status" value="1"/>
</dbReference>
<dbReference type="SUPFAM" id="SSF52540">
    <property type="entry name" value="P-loop containing nucleoside triphosphate hydrolases"/>
    <property type="match status" value="1"/>
</dbReference>
<feature type="domain" description="DUF2062" evidence="2">
    <location>
        <begin position="5"/>
        <end position="137"/>
    </location>
</feature>
<dbReference type="EMBL" id="JBHRTN010000015">
    <property type="protein sequence ID" value="MFC3126190.1"/>
    <property type="molecule type" value="Genomic_DNA"/>
</dbReference>
<dbReference type="Proteomes" id="UP001595593">
    <property type="component" value="Unassembled WGS sequence"/>
</dbReference>
<feature type="transmembrane region" description="Helical" evidence="1">
    <location>
        <begin position="26"/>
        <end position="52"/>
    </location>
</feature>
<keyword evidence="1" id="KW-0472">Membrane</keyword>
<keyword evidence="4" id="KW-1185">Reference proteome</keyword>
<gene>
    <name evidence="3" type="ORF">ACFOD4_14065</name>
</gene>
<dbReference type="InterPro" id="IPR027417">
    <property type="entry name" value="P-loop_NTPase"/>
</dbReference>
<accession>A0ABV7G4R8</accession>
<reference evidence="4" key="1">
    <citation type="journal article" date="2019" name="Int. J. Syst. Evol. Microbiol.">
        <title>The Global Catalogue of Microorganisms (GCM) 10K type strain sequencing project: providing services to taxonomists for standard genome sequencing and annotation.</title>
        <authorList>
            <consortium name="The Broad Institute Genomics Platform"/>
            <consortium name="The Broad Institute Genome Sequencing Center for Infectious Disease"/>
            <person name="Wu L."/>
            <person name="Ma J."/>
        </authorList>
    </citation>
    <scope>NUCLEOTIDE SEQUENCE [LARGE SCALE GENOMIC DNA]</scope>
    <source>
        <strain evidence="4">KCTC 52094</strain>
    </source>
</reference>
<keyword evidence="1" id="KW-1133">Transmembrane helix</keyword>
<organism evidence="3 4">
    <name type="scientific">Teichococcus globiformis</name>
    <dbReference type="NCBI Taxonomy" id="2307229"/>
    <lineage>
        <taxon>Bacteria</taxon>
        <taxon>Pseudomonadati</taxon>
        <taxon>Pseudomonadota</taxon>
        <taxon>Alphaproteobacteria</taxon>
        <taxon>Acetobacterales</taxon>
        <taxon>Roseomonadaceae</taxon>
        <taxon>Roseomonas</taxon>
    </lineage>
</organism>
<name>A0ABV7G4R8_9PROT</name>
<proteinExistence type="predicted"/>
<protein>
    <submittedName>
        <fullName evidence="3">DUF2062 domain-containing protein</fullName>
    </submittedName>
</protein>
<keyword evidence="1" id="KW-0812">Transmembrane</keyword>
<sequence>MLERLRESWSALLASPEGPVSLQRGIIAGAAAAMLPAFGLHLVFAVVFALLLRGSLVAAAAACLALGNPLTHAVLLPLEFMLGRWVLPPGLEFLPESGPAWLLALLPAAEETLVGGIILAVLVGALAGFIARRGLRNRSPVTPLRVIHVSGPLNTGKTSVGLALADAIPGAVFVDGDEHDLSPTLPDSQRWAGAVGRLVGMIRDCDAPCLILAYPLDATGYRRIREACVRRGASLAVVTLAPPLEVALSDRGGRPLNEADRSRIRAMYAEDYASAAFSDLLLDNTAMMPHEAARAVLDGLQRNRVTSLPD</sequence>
<evidence type="ECO:0000259" key="2">
    <source>
        <dbReference type="Pfam" id="PF09835"/>
    </source>
</evidence>
<comment type="caution">
    <text evidence="3">The sequence shown here is derived from an EMBL/GenBank/DDBJ whole genome shotgun (WGS) entry which is preliminary data.</text>
</comment>